<keyword evidence="1 6" id="KW-0732">Signal</keyword>
<keyword evidence="3 6" id="KW-0564">Palmitate</keyword>
<evidence type="ECO:0000256" key="6">
    <source>
        <dbReference type="HAMAP-Rule" id="MF_00922"/>
    </source>
</evidence>
<comment type="subcellular location">
    <subcellularLocation>
        <location evidence="6">Cell outer membrane</location>
        <topology evidence="6">Lipid-anchor</topology>
    </subcellularLocation>
</comment>
<proteinExistence type="inferred from homology"/>
<dbReference type="PANTHER" id="PTHR37423">
    <property type="entry name" value="SOLUBLE LYTIC MUREIN TRANSGLYCOSYLASE-RELATED"/>
    <property type="match status" value="1"/>
</dbReference>
<gene>
    <name evidence="6 9" type="primary">bamD</name>
    <name evidence="9" type="ORF">GCM10011403_26010</name>
</gene>
<evidence type="ECO:0000256" key="3">
    <source>
        <dbReference type="ARBA" id="ARBA00023139"/>
    </source>
</evidence>
<evidence type="ECO:0000313" key="10">
    <source>
        <dbReference type="Proteomes" id="UP000627715"/>
    </source>
</evidence>
<comment type="similarity">
    <text evidence="6">Belongs to the BamD family.</text>
</comment>
<dbReference type="GO" id="GO:0051205">
    <property type="term" value="P:protein insertion into membrane"/>
    <property type="evidence" value="ECO:0007669"/>
    <property type="project" value="UniProtKB-UniRule"/>
</dbReference>
<evidence type="ECO:0000313" key="9">
    <source>
        <dbReference type="EMBL" id="GFZ81500.1"/>
    </source>
</evidence>
<comment type="caution">
    <text evidence="9">The sequence shown here is derived from an EMBL/GenBank/DDBJ whole genome shotgun (WGS) entry which is preliminary data.</text>
</comment>
<dbReference type="Gene3D" id="1.25.40.10">
    <property type="entry name" value="Tetratricopeptide repeat domain"/>
    <property type="match status" value="1"/>
</dbReference>
<comment type="subunit">
    <text evidence="6">Part of the Bam complex.</text>
</comment>
<keyword evidence="10" id="KW-1185">Reference proteome</keyword>
<reference evidence="9" key="1">
    <citation type="journal article" date="2014" name="Int. J. Syst. Evol. Microbiol.">
        <title>Complete genome sequence of Corynebacterium casei LMG S-19264T (=DSM 44701T), isolated from a smear-ripened cheese.</title>
        <authorList>
            <consortium name="US DOE Joint Genome Institute (JGI-PGF)"/>
            <person name="Walter F."/>
            <person name="Albersmeier A."/>
            <person name="Kalinowski J."/>
            <person name="Ruckert C."/>
        </authorList>
    </citation>
    <scope>NUCLEOTIDE SEQUENCE</scope>
    <source>
        <strain evidence="9">CGMCC 1.15425</strain>
    </source>
</reference>
<reference evidence="9" key="2">
    <citation type="submission" date="2020-09" db="EMBL/GenBank/DDBJ databases">
        <authorList>
            <person name="Sun Q."/>
            <person name="Zhou Y."/>
        </authorList>
    </citation>
    <scope>NUCLEOTIDE SEQUENCE</scope>
    <source>
        <strain evidence="9">CGMCC 1.15425</strain>
    </source>
</reference>
<dbReference type="InterPro" id="IPR017689">
    <property type="entry name" value="BamD"/>
</dbReference>
<dbReference type="EMBL" id="BMIY01000011">
    <property type="protein sequence ID" value="GFZ81500.1"/>
    <property type="molecule type" value="Genomic_DNA"/>
</dbReference>
<feature type="region of interest" description="Disordered" evidence="7">
    <location>
        <begin position="319"/>
        <end position="338"/>
    </location>
</feature>
<sequence length="338" mass="37800">MRNLLLIVLLLGSVSCSVFDREERDEFAALSTEEQFYRTANRQLNASNFSGAVRTYQALESRFPFGQYASQAQLEMMYAQYRSGNLEAARAAADRFIRLHPDHDSIDYAYYLKGVASFSENSGLVSRFLPTDGSKRDISRARDAFNEFSILLSLYPQSDYAADARARMIFLRNNLARYEIHVANYYMERRAYVAALNRGRYVVENFQGSPVVADAVSIMVECYLRLGLNDLADTSLALLRENYPEHPTLSDDGEFIVRNHVTDPSLLYTVSFGLLGSNVDDTPLAPTKRPERSLAPDTSGLEPQGRSLLNIITFGALGRSADETVTPTEPPPGTPVEE</sequence>
<evidence type="ECO:0000256" key="2">
    <source>
        <dbReference type="ARBA" id="ARBA00023136"/>
    </source>
</evidence>
<evidence type="ECO:0000256" key="5">
    <source>
        <dbReference type="ARBA" id="ARBA00023288"/>
    </source>
</evidence>
<evidence type="ECO:0000259" key="8">
    <source>
        <dbReference type="Pfam" id="PF13525"/>
    </source>
</evidence>
<comment type="function">
    <text evidence="6">Part of the outer membrane protein assembly complex, which is involved in assembly and insertion of beta-barrel proteins into the outer membrane.</text>
</comment>
<keyword evidence="5 6" id="KW-0449">Lipoprotein</keyword>
<name>A0A916VJH9_9GAMM</name>
<organism evidence="9 10">
    <name type="scientific">Pseudohongiella nitratireducens</name>
    <dbReference type="NCBI Taxonomy" id="1768907"/>
    <lineage>
        <taxon>Bacteria</taxon>
        <taxon>Pseudomonadati</taxon>
        <taxon>Pseudomonadota</taxon>
        <taxon>Gammaproteobacteria</taxon>
        <taxon>Pseudomonadales</taxon>
        <taxon>Pseudohongiellaceae</taxon>
        <taxon>Pseudohongiella</taxon>
    </lineage>
</organism>
<evidence type="ECO:0000256" key="7">
    <source>
        <dbReference type="SAM" id="MobiDB-lite"/>
    </source>
</evidence>
<dbReference type="RefSeq" id="WP_068811327.1">
    <property type="nucleotide sequence ID" value="NZ_BMIY01000011.1"/>
</dbReference>
<dbReference type="OrthoDB" id="9779191at2"/>
<dbReference type="GO" id="GO:1990063">
    <property type="term" value="C:Bam protein complex"/>
    <property type="evidence" value="ECO:0007669"/>
    <property type="project" value="TreeGrafter"/>
</dbReference>
<dbReference type="Pfam" id="PF13525">
    <property type="entry name" value="YfiO"/>
    <property type="match status" value="1"/>
</dbReference>
<dbReference type="InterPro" id="IPR011990">
    <property type="entry name" value="TPR-like_helical_dom_sf"/>
</dbReference>
<dbReference type="Proteomes" id="UP000627715">
    <property type="component" value="Unassembled WGS sequence"/>
</dbReference>
<dbReference type="NCBIfam" id="TIGR03302">
    <property type="entry name" value="OM_YfiO"/>
    <property type="match status" value="1"/>
</dbReference>
<feature type="compositionally biased region" description="Pro residues" evidence="7">
    <location>
        <begin position="328"/>
        <end position="338"/>
    </location>
</feature>
<keyword evidence="4 6" id="KW-0998">Cell outer membrane</keyword>
<dbReference type="SUPFAM" id="SSF48452">
    <property type="entry name" value="TPR-like"/>
    <property type="match status" value="1"/>
</dbReference>
<feature type="region of interest" description="Disordered" evidence="7">
    <location>
        <begin position="282"/>
        <end position="304"/>
    </location>
</feature>
<evidence type="ECO:0000256" key="4">
    <source>
        <dbReference type="ARBA" id="ARBA00023237"/>
    </source>
</evidence>
<dbReference type="CDD" id="cd15830">
    <property type="entry name" value="BamD"/>
    <property type="match status" value="1"/>
</dbReference>
<keyword evidence="2 6" id="KW-0472">Membrane</keyword>
<dbReference type="AlphaFoldDB" id="A0A916VJH9"/>
<feature type="domain" description="Outer membrane lipoprotein BamD-like" evidence="8">
    <location>
        <begin position="32"/>
        <end position="235"/>
    </location>
</feature>
<accession>A0A916VJH9</accession>
<dbReference type="InterPro" id="IPR039565">
    <property type="entry name" value="BamD-like"/>
</dbReference>
<evidence type="ECO:0000256" key="1">
    <source>
        <dbReference type="ARBA" id="ARBA00022729"/>
    </source>
</evidence>
<dbReference type="GO" id="GO:0043165">
    <property type="term" value="P:Gram-negative-bacterium-type cell outer membrane assembly"/>
    <property type="evidence" value="ECO:0007669"/>
    <property type="project" value="UniProtKB-UniRule"/>
</dbReference>
<protein>
    <recommendedName>
        <fullName evidence="6">Outer membrane protein assembly factor BamD</fullName>
    </recommendedName>
</protein>
<dbReference type="HAMAP" id="MF_00922">
    <property type="entry name" value="OM_assembly_BamD"/>
    <property type="match status" value="1"/>
</dbReference>
<dbReference type="PANTHER" id="PTHR37423:SF1">
    <property type="entry name" value="OUTER MEMBRANE PROTEIN ASSEMBLY FACTOR BAMD"/>
    <property type="match status" value="1"/>
</dbReference>
<dbReference type="PROSITE" id="PS51257">
    <property type="entry name" value="PROKAR_LIPOPROTEIN"/>
    <property type="match status" value="1"/>
</dbReference>